<evidence type="ECO:0000259" key="3">
    <source>
        <dbReference type="Pfam" id="PF00534"/>
    </source>
</evidence>
<evidence type="ECO:0000256" key="2">
    <source>
        <dbReference type="ARBA" id="ARBA00022679"/>
    </source>
</evidence>
<proteinExistence type="predicted"/>
<dbReference type="Pfam" id="PF00534">
    <property type="entry name" value="Glycos_transf_1"/>
    <property type="match status" value="1"/>
</dbReference>
<keyword evidence="2" id="KW-0808">Transferase</keyword>
<comment type="caution">
    <text evidence="4">The sequence shown here is derived from an EMBL/GenBank/DDBJ whole genome shotgun (WGS) entry which is preliminary data.</text>
</comment>
<reference evidence="4 5" key="1">
    <citation type="submission" date="2015-11" db="EMBL/GenBank/DDBJ databases">
        <title>Draft genome sequences of new species of the genus Lactobacillus isolated from orchardgrass silage.</title>
        <authorList>
            <person name="Tohno M."/>
            <person name="Tanizawa Y."/>
            <person name="Arita M."/>
        </authorList>
    </citation>
    <scope>NUCLEOTIDE SEQUENCE [LARGE SCALE GENOMIC DNA]</scope>
    <source>
        <strain evidence="4 5">IWT126</strain>
    </source>
</reference>
<dbReference type="RefSeq" id="WP_089137148.1">
    <property type="nucleotide sequence ID" value="NZ_BCMG01000011.1"/>
</dbReference>
<dbReference type="SUPFAM" id="SSF53756">
    <property type="entry name" value="UDP-Glycosyltransferase/glycogen phosphorylase"/>
    <property type="match status" value="1"/>
</dbReference>
<name>A0A1Z5IJX0_9LACO</name>
<dbReference type="Gene3D" id="3.40.50.2000">
    <property type="entry name" value="Glycogen Phosphorylase B"/>
    <property type="match status" value="3"/>
</dbReference>
<sequence length="514" mass="59351">MYFFVNTVMRDKKTGIEHAQIKRLKLFKKHHRDAKIVVRDYDRTFHHYLKNVGLVDSDMISMFDFFQNTTDFKARTFQLKDLPVIHGQKVITKRTKEGSMNVYIGKQLAAKIYTFDWDDQQIDKVEYFDQYGNNVSTDVYDSRGFKSMTETFSNKHQVILETMFDANGRVVYKSHYMRNRSGKLANSALRLINYKGNPEINFVGLKNFTRFFIDELNRSYGEKNVFVVDRNYGIDWPMQNMQTEAFKLLQLHNVQSNTNNLETGRLNYNYEYGLDHQSEWNGVIALGETQQHDVEKRFTKSKIYAIGGGIINDDVINGPKIPYEKRTMDKVVVIARLTKDKHVEKVVKAVAQAKTEIPDITLDVYGVGPEHDNLAKLIKNLNVADRIKLKGYINNLNPIYDQAMVSVLSSDAEGLPLSLIEAQSHGIPLIARDVIYGPNDIITNEKDGYLIAPDKKDVDNIASALVKTLADKEHWQSLSDAAYEDRMRFSTDSMWHKWDALNNDVLQYYEEAEN</sequence>
<evidence type="ECO:0000256" key="1">
    <source>
        <dbReference type="ARBA" id="ARBA00022676"/>
    </source>
</evidence>
<protein>
    <submittedName>
        <fullName evidence="4">Poly(Glycerol-phosphate) alpha-glucosyltransferase</fullName>
    </submittedName>
</protein>
<keyword evidence="1" id="KW-0328">Glycosyltransferase</keyword>
<evidence type="ECO:0000313" key="5">
    <source>
        <dbReference type="Proteomes" id="UP000198402"/>
    </source>
</evidence>
<gene>
    <name evidence="4" type="primary">tagE_4</name>
    <name evidence="4" type="ORF">IWT126_02114</name>
</gene>
<dbReference type="GO" id="GO:0016757">
    <property type="term" value="F:glycosyltransferase activity"/>
    <property type="evidence" value="ECO:0007669"/>
    <property type="project" value="UniProtKB-KW"/>
</dbReference>
<dbReference type="AlphaFoldDB" id="A0A1Z5IJX0"/>
<dbReference type="EMBL" id="BCMG01000011">
    <property type="protein sequence ID" value="GAX02050.1"/>
    <property type="molecule type" value="Genomic_DNA"/>
</dbReference>
<feature type="domain" description="Glycosyl transferase family 1" evidence="3">
    <location>
        <begin position="329"/>
        <end position="484"/>
    </location>
</feature>
<dbReference type="Proteomes" id="UP000198402">
    <property type="component" value="Unassembled WGS sequence"/>
</dbReference>
<organism evidence="4 5">
    <name type="scientific">Secundilactobacillus silagei JCM 19001</name>
    <dbReference type="NCBI Taxonomy" id="1302250"/>
    <lineage>
        <taxon>Bacteria</taxon>
        <taxon>Bacillati</taxon>
        <taxon>Bacillota</taxon>
        <taxon>Bacilli</taxon>
        <taxon>Lactobacillales</taxon>
        <taxon>Lactobacillaceae</taxon>
        <taxon>Secundilactobacillus</taxon>
    </lineage>
</organism>
<dbReference type="PANTHER" id="PTHR12526:SF629">
    <property type="entry name" value="TEICHURONIC ACID BIOSYNTHESIS GLYCOSYLTRANSFERASE TUAH-RELATED"/>
    <property type="match status" value="1"/>
</dbReference>
<accession>A0A1Z5IJX0</accession>
<dbReference type="PANTHER" id="PTHR12526">
    <property type="entry name" value="GLYCOSYLTRANSFERASE"/>
    <property type="match status" value="1"/>
</dbReference>
<dbReference type="InterPro" id="IPR001296">
    <property type="entry name" value="Glyco_trans_1"/>
</dbReference>
<keyword evidence="5" id="KW-1185">Reference proteome</keyword>
<evidence type="ECO:0000313" key="4">
    <source>
        <dbReference type="EMBL" id="GAX02050.1"/>
    </source>
</evidence>
<dbReference type="OrthoDB" id="570545at2"/>
<dbReference type="STRING" id="1302250.GCA_001313225_01850"/>